<accession>A0A3D8Q725</accession>
<dbReference type="SMART" id="SM00849">
    <property type="entry name" value="Lactamase_B"/>
    <property type="match status" value="1"/>
</dbReference>
<dbReference type="InterPro" id="IPR036866">
    <property type="entry name" value="RibonucZ/Hydroxyglut_hydro"/>
</dbReference>
<name>A0A3D8Q725_9HELO</name>
<dbReference type="Pfam" id="PF00753">
    <property type="entry name" value="Lactamase_B"/>
    <property type="match status" value="1"/>
</dbReference>
<reference evidence="2 3" key="1">
    <citation type="journal article" date="2018" name="IMA Fungus">
        <title>IMA Genome-F 9: Draft genome sequence of Annulohypoxylon stygium, Aspergillus mulundensis, Berkeleyomyces basicola (syn. Thielaviopsis basicola), Ceratocystis smalleyi, two Cercospora beticola strains, Coleophoma cylindrospora, Fusarium fracticaudum, Phialophora cf. hyalina, and Morchella septimelata.</title>
        <authorList>
            <person name="Wingfield B.D."/>
            <person name="Bills G.F."/>
            <person name="Dong Y."/>
            <person name="Huang W."/>
            <person name="Nel W.J."/>
            <person name="Swalarsk-Parry B.S."/>
            <person name="Vaghefi N."/>
            <person name="Wilken P.M."/>
            <person name="An Z."/>
            <person name="de Beer Z.W."/>
            <person name="De Vos L."/>
            <person name="Chen L."/>
            <person name="Duong T.A."/>
            <person name="Gao Y."/>
            <person name="Hammerbacher A."/>
            <person name="Kikkert J.R."/>
            <person name="Li Y."/>
            <person name="Li H."/>
            <person name="Li K."/>
            <person name="Li Q."/>
            <person name="Liu X."/>
            <person name="Ma X."/>
            <person name="Naidoo K."/>
            <person name="Pethybridge S.J."/>
            <person name="Sun J."/>
            <person name="Steenkamp E.T."/>
            <person name="van der Nest M.A."/>
            <person name="van Wyk S."/>
            <person name="Wingfield M.J."/>
            <person name="Xiong C."/>
            <person name="Yue Q."/>
            <person name="Zhang X."/>
        </authorList>
    </citation>
    <scope>NUCLEOTIDE SEQUENCE [LARGE SCALE GENOMIC DNA]</scope>
    <source>
        <strain evidence="2 3">BP6252</strain>
    </source>
</reference>
<evidence type="ECO:0000313" key="2">
    <source>
        <dbReference type="EMBL" id="RDW57645.1"/>
    </source>
</evidence>
<organism evidence="2 3">
    <name type="scientific">Coleophoma cylindrospora</name>
    <dbReference type="NCBI Taxonomy" id="1849047"/>
    <lineage>
        <taxon>Eukaryota</taxon>
        <taxon>Fungi</taxon>
        <taxon>Dikarya</taxon>
        <taxon>Ascomycota</taxon>
        <taxon>Pezizomycotina</taxon>
        <taxon>Leotiomycetes</taxon>
        <taxon>Helotiales</taxon>
        <taxon>Dermateaceae</taxon>
        <taxon>Coleophoma</taxon>
    </lineage>
</organism>
<proteinExistence type="predicted"/>
<evidence type="ECO:0000259" key="1">
    <source>
        <dbReference type="SMART" id="SM00849"/>
    </source>
</evidence>
<feature type="domain" description="Metallo-beta-lactamase" evidence="1">
    <location>
        <begin position="40"/>
        <end position="234"/>
    </location>
</feature>
<protein>
    <recommendedName>
        <fullName evidence="1">Metallo-beta-lactamase domain-containing protein</fullName>
    </recommendedName>
</protein>
<dbReference type="EMBL" id="PDLM01000019">
    <property type="protein sequence ID" value="RDW57645.1"/>
    <property type="molecule type" value="Genomic_DNA"/>
</dbReference>
<dbReference type="InterPro" id="IPR050855">
    <property type="entry name" value="NDM-1-like"/>
</dbReference>
<dbReference type="Gene3D" id="3.60.15.10">
    <property type="entry name" value="Ribonuclease Z/Hydroxyacylglutathione hydrolase-like"/>
    <property type="match status" value="1"/>
</dbReference>
<dbReference type="PANTHER" id="PTHR42951:SF14">
    <property type="entry name" value="METALLO-BETA-LACTAMASE SUPERFAMILY PROTEIN"/>
    <property type="match status" value="1"/>
</dbReference>
<comment type="caution">
    <text evidence="2">The sequence shown here is derived from an EMBL/GenBank/DDBJ whole genome shotgun (WGS) entry which is preliminary data.</text>
</comment>
<keyword evidence="3" id="KW-1185">Reference proteome</keyword>
<dbReference type="AlphaFoldDB" id="A0A3D8Q725"/>
<evidence type="ECO:0000313" key="3">
    <source>
        <dbReference type="Proteomes" id="UP000256645"/>
    </source>
</evidence>
<dbReference type="Proteomes" id="UP000256645">
    <property type="component" value="Unassembled WGS sequence"/>
</dbReference>
<dbReference type="CDD" id="cd07739">
    <property type="entry name" value="metallo-hydrolase-like_MBL-fold"/>
    <property type="match status" value="1"/>
</dbReference>
<dbReference type="SUPFAM" id="SSF56281">
    <property type="entry name" value="Metallo-hydrolase/oxidoreductase"/>
    <property type="match status" value="1"/>
</dbReference>
<sequence length="297" mass="32910">MSQIKPIAQNGSLEAFVYIDDPLPAQLSVFNSTETLAFQYTAFTLITTAHEAVLVDAPPTIAQAEKLADWIAKVIGDRKLNTIYITHGHGDHFFSAPTIQKRFPGARIRATQAAFNHMQLHLSEPVFTSFWIPLFPVLEAEGPPAIDVDSLPPTDNSFIVDGHQFHAIPVVGGDTVASTVLHVPELDLVVTGDVVYGNCYQYFAENKTPELRRMWMKAIDQVAGLHPKTVVPSHMQPNESFGVNHLQETKDYILAWEKLDADTETWQELEAAAMKAYPNRTGSYILRNSALVAKGLM</sequence>
<dbReference type="PANTHER" id="PTHR42951">
    <property type="entry name" value="METALLO-BETA-LACTAMASE DOMAIN-CONTAINING"/>
    <property type="match status" value="1"/>
</dbReference>
<dbReference type="InterPro" id="IPR001279">
    <property type="entry name" value="Metallo-B-lactamas"/>
</dbReference>
<dbReference type="OrthoDB" id="536211at2759"/>
<gene>
    <name evidence="2" type="ORF">BP6252_13727</name>
</gene>
<dbReference type="STRING" id="1849047.A0A3D8Q725"/>